<evidence type="ECO:0000313" key="3">
    <source>
        <dbReference type="Proteomes" id="UP000002931"/>
    </source>
</evidence>
<sequence>MKGALLFLALFTANAAPAQDQPPIPDFQTCMDVYMDRYEQKLIVNRSIDIDAVEGGLWDVGQVYTCGGGGIVLCDRSDAPLPCQRDLADEQDAMTGAVLADLPPAGAVDGKAWVEALYDKTYLLANGTSAGPDCDGMPEIMEVWCGANEANNRLRIAVLAWQIARWAGEVPSAVESGWARRPPAIRPRPRPEGR</sequence>
<dbReference type="AlphaFoldDB" id="A3VI77"/>
<dbReference type="RefSeq" id="WP_008327877.1">
    <property type="nucleotide sequence ID" value="NZ_CH902578.1"/>
</dbReference>
<comment type="caution">
    <text evidence="2">The sequence shown here is derived from an EMBL/GenBank/DDBJ whole genome shotgun (WGS) entry which is preliminary data.</text>
</comment>
<dbReference type="HOGENOM" id="CLU_1401005_0_0_5"/>
<evidence type="ECO:0000256" key="1">
    <source>
        <dbReference type="SAM" id="SignalP"/>
    </source>
</evidence>
<keyword evidence="1" id="KW-0732">Signal</keyword>
<feature type="chain" id="PRO_5002660402" evidence="1">
    <location>
        <begin position="19"/>
        <end position="194"/>
    </location>
</feature>
<organism evidence="2 3">
    <name type="scientific">Maritimibacter alkaliphilus HTCC2654</name>
    <dbReference type="NCBI Taxonomy" id="314271"/>
    <lineage>
        <taxon>Bacteria</taxon>
        <taxon>Pseudomonadati</taxon>
        <taxon>Pseudomonadota</taxon>
        <taxon>Alphaproteobacteria</taxon>
        <taxon>Rhodobacterales</taxon>
        <taxon>Roseobacteraceae</taxon>
        <taxon>Maritimibacter</taxon>
    </lineage>
</organism>
<accession>A3VI77</accession>
<proteinExistence type="predicted"/>
<dbReference type="EMBL" id="AAMT01000010">
    <property type="protein sequence ID" value="EAQ12076.1"/>
    <property type="molecule type" value="Genomic_DNA"/>
</dbReference>
<keyword evidence="3" id="KW-1185">Reference proteome</keyword>
<reference evidence="2 3" key="1">
    <citation type="journal article" date="2010" name="J. Bacteriol.">
        <title>Genome sequences of Pelagibaca bermudensis HTCC2601T and Maritimibacter alkaliphilus HTCC2654T, the type strains of two marine Roseobacter genera.</title>
        <authorList>
            <person name="Thrash J.C."/>
            <person name="Cho J.C."/>
            <person name="Ferriera S."/>
            <person name="Johnson J."/>
            <person name="Vergin K.L."/>
            <person name="Giovannoni S.J."/>
        </authorList>
    </citation>
    <scope>NUCLEOTIDE SEQUENCE [LARGE SCALE GENOMIC DNA]</scope>
    <source>
        <strain evidence="2 3">HTCC2654</strain>
    </source>
</reference>
<protein>
    <submittedName>
        <fullName evidence="2">Uncharacterized protein</fullName>
    </submittedName>
</protein>
<dbReference type="eggNOG" id="ENOG5032XYN">
    <property type="taxonomic scope" value="Bacteria"/>
</dbReference>
<dbReference type="OrthoDB" id="7740267at2"/>
<feature type="signal peptide" evidence="1">
    <location>
        <begin position="1"/>
        <end position="18"/>
    </location>
</feature>
<dbReference type="STRING" id="314271.RB2654_01200"/>
<dbReference type="Proteomes" id="UP000002931">
    <property type="component" value="Unassembled WGS sequence"/>
</dbReference>
<gene>
    <name evidence="2" type="ORF">RB2654_01200</name>
</gene>
<evidence type="ECO:0000313" key="2">
    <source>
        <dbReference type="EMBL" id="EAQ12076.1"/>
    </source>
</evidence>
<name>A3VI77_9RHOB</name>